<comment type="caution">
    <text evidence="1">The sequence shown here is derived from an EMBL/GenBank/DDBJ whole genome shotgun (WGS) entry which is preliminary data.</text>
</comment>
<dbReference type="AlphaFoldDB" id="A0AA38WE95"/>
<name>A0AA38WE95_9ASTR</name>
<accession>A0AA38WE95</accession>
<gene>
    <name evidence="1" type="ORF">OSB04_012741</name>
</gene>
<dbReference type="Proteomes" id="UP001172457">
    <property type="component" value="Chromosome 3"/>
</dbReference>
<sequence>MEFGRKRLKKKEGILDLVSYFRELKPTDWWQREWRSKSQKRHFFLGHAQPTCMAAGTVPLSAVTPPRCAGGMICTAVDEMLLHLARLLNHPVDSATISSSSEWYTLSQYDGSPPSPPASKLFNVKSALVLPVTGGEHM</sequence>
<proteinExistence type="predicted"/>
<evidence type="ECO:0000313" key="2">
    <source>
        <dbReference type="Proteomes" id="UP001172457"/>
    </source>
</evidence>
<organism evidence="1 2">
    <name type="scientific">Centaurea solstitialis</name>
    <name type="common">yellow star-thistle</name>
    <dbReference type="NCBI Taxonomy" id="347529"/>
    <lineage>
        <taxon>Eukaryota</taxon>
        <taxon>Viridiplantae</taxon>
        <taxon>Streptophyta</taxon>
        <taxon>Embryophyta</taxon>
        <taxon>Tracheophyta</taxon>
        <taxon>Spermatophyta</taxon>
        <taxon>Magnoliopsida</taxon>
        <taxon>eudicotyledons</taxon>
        <taxon>Gunneridae</taxon>
        <taxon>Pentapetalae</taxon>
        <taxon>asterids</taxon>
        <taxon>campanulids</taxon>
        <taxon>Asterales</taxon>
        <taxon>Asteraceae</taxon>
        <taxon>Carduoideae</taxon>
        <taxon>Cardueae</taxon>
        <taxon>Centaureinae</taxon>
        <taxon>Centaurea</taxon>
    </lineage>
</organism>
<protein>
    <submittedName>
        <fullName evidence="1">Uncharacterized protein</fullName>
    </submittedName>
</protein>
<reference evidence="1" key="1">
    <citation type="submission" date="2023-03" db="EMBL/GenBank/DDBJ databases">
        <title>Chromosome-scale reference genome and RAD-based genetic map of yellow starthistle (Centaurea solstitialis) reveal putative structural variation and QTLs associated with invader traits.</title>
        <authorList>
            <person name="Reatini B."/>
            <person name="Cang F.A."/>
            <person name="Jiang Q."/>
            <person name="Mckibben M.T.W."/>
            <person name="Barker M.S."/>
            <person name="Rieseberg L.H."/>
            <person name="Dlugosch K.M."/>
        </authorList>
    </citation>
    <scope>NUCLEOTIDE SEQUENCE</scope>
    <source>
        <strain evidence="1">CAN-66</strain>
        <tissue evidence="1">Leaf</tissue>
    </source>
</reference>
<keyword evidence="2" id="KW-1185">Reference proteome</keyword>
<dbReference type="EMBL" id="JARYMX010000003">
    <property type="protein sequence ID" value="KAJ9558127.1"/>
    <property type="molecule type" value="Genomic_DNA"/>
</dbReference>
<evidence type="ECO:0000313" key="1">
    <source>
        <dbReference type="EMBL" id="KAJ9558127.1"/>
    </source>
</evidence>